<evidence type="ECO:0000256" key="4">
    <source>
        <dbReference type="SAM" id="MobiDB-lite"/>
    </source>
</evidence>
<dbReference type="InterPro" id="IPR027643">
    <property type="entry name" value="Formin-like_plant"/>
</dbReference>
<gene>
    <name evidence="7" type="ORF">NE237_006939</name>
</gene>
<evidence type="ECO:0000256" key="3">
    <source>
        <dbReference type="SAM" id="Coils"/>
    </source>
</evidence>
<keyword evidence="5" id="KW-0472">Membrane</keyword>
<dbReference type="PANTHER" id="PTHR23213:SF354">
    <property type="entry name" value="FORMIN-LIKE PROTEIN 4"/>
    <property type="match status" value="1"/>
</dbReference>
<dbReference type="AlphaFoldDB" id="A0A9Q0QVM5"/>
<comment type="similarity">
    <text evidence="1">Belongs to the formin-like family. Class-I subfamily.</text>
</comment>
<feature type="domain" description="FH2" evidence="6">
    <location>
        <begin position="313"/>
        <end position="753"/>
    </location>
</feature>
<feature type="coiled-coil region" evidence="3">
    <location>
        <begin position="667"/>
        <end position="694"/>
    </location>
</feature>
<dbReference type="InterPro" id="IPR042201">
    <property type="entry name" value="FH2_Formin_sf"/>
</dbReference>
<dbReference type="GO" id="GO:0045010">
    <property type="term" value="P:actin nucleation"/>
    <property type="evidence" value="ECO:0007669"/>
    <property type="project" value="InterPro"/>
</dbReference>
<proteinExistence type="inferred from homology"/>
<evidence type="ECO:0000313" key="7">
    <source>
        <dbReference type="EMBL" id="KAJ4973765.1"/>
    </source>
</evidence>
<keyword evidence="8" id="KW-1185">Reference proteome</keyword>
<reference evidence="7" key="1">
    <citation type="journal article" date="2023" name="Plant J.">
        <title>The genome of the king protea, Protea cynaroides.</title>
        <authorList>
            <person name="Chang J."/>
            <person name="Duong T.A."/>
            <person name="Schoeman C."/>
            <person name="Ma X."/>
            <person name="Roodt D."/>
            <person name="Barker N."/>
            <person name="Li Z."/>
            <person name="Van de Peer Y."/>
            <person name="Mizrachi E."/>
        </authorList>
    </citation>
    <scope>NUCLEOTIDE SEQUENCE</scope>
    <source>
        <tissue evidence="7">Young leaves</tissue>
    </source>
</reference>
<dbReference type="OrthoDB" id="1668162at2759"/>
<keyword evidence="5" id="KW-0812">Transmembrane</keyword>
<feature type="compositionally biased region" description="Low complexity" evidence="4">
    <location>
        <begin position="578"/>
        <end position="597"/>
    </location>
</feature>
<evidence type="ECO:0000313" key="8">
    <source>
        <dbReference type="Proteomes" id="UP001141806"/>
    </source>
</evidence>
<feature type="compositionally biased region" description="Pro residues" evidence="4">
    <location>
        <begin position="249"/>
        <end position="273"/>
    </location>
</feature>
<dbReference type="Gene3D" id="1.20.58.2220">
    <property type="entry name" value="Formin, FH2 domain"/>
    <property type="match status" value="1"/>
</dbReference>
<feature type="region of interest" description="Disordered" evidence="4">
    <location>
        <begin position="578"/>
        <end position="601"/>
    </location>
</feature>
<dbReference type="PANTHER" id="PTHR23213">
    <property type="entry name" value="FORMIN-RELATED"/>
    <property type="match status" value="1"/>
</dbReference>
<comment type="caution">
    <text evidence="7">The sequence shown here is derived from an EMBL/GenBank/DDBJ whole genome shotgun (WGS) entry which is preliminary data.</text>
</comment>
<dbReference type="GO" id="GO:0051015">
    <property type="term" value="F:actin filament binding"/>
    <property type="evidence" value="ECO:0007669"/>
    <property type="project" value="InterPro"/>
</dbReference>
<keyword evidence="5" id="KW-1133">Transmembrane helix</keyword>
<name>A0A9Q0QVM5_9MAGN</name>
<organism evidence="7 8">
    <name type="scientific">Protea cynaroides</name>
    <dbReference type="NCBI Taxonomy" id="273540"/>
    <lineage>
        <taxon>Eukaryota</taxon>
        <taxon>Viridiplantae</taxon>
        <taxon>Streptophyta</taxon>
        <taxon>Embryophyta</taxon>
        <taxon>Tracheophyta</taxon>
        <taxon>Spermatophyta</taxon>
        <taxon>Magnoliopsida</taxon>
        <taxon>Proteales</taxon>
        <taxon>Proteaceae</taxon>
        <taxon>Protea</taxon>
    </lineage>
</organism>
<dbReference type="SMART" id="SM00498">
    <property type="entry name" value="FH2"/>
    <property type="match status" value="1"/>
</dbReference>
<feature type="region of interest" description="Disordered" evidence="4">
    <location>
        <begin position="167"/>
        <end position="327"/>
    </location>
</feature>
<feature type="transmembrane region" description="Helical" evidence="5">
    <location>
        <begin position="70"/>
        <end position="92"/>
    </location>
</feature>
<feature type="compositionally biased region" description="Polar residues" evidence="4">
    <location>
        <begin position="308"/>
        <end position="321"/>
    </location>
</feature>
<protein>
    <recommendedName>
        <fullName evidence="2">Formin-like protein</fullName>
    </recommendedName>
</protein>
<feature type="compositionally biased region" description="Polar residues" evidence="4">
    <location>
        <begin position="378"/>
        <end position="387"/>
    </location>
</feature>
<sequence length="786" mass="86326">MAAKLWPRFFPLVFMFIVFLLPLPISSVLNTPQNIETFFPIQTSSVIPTPTSPNISPASPSSSSTSNSTIAKAVGITAASTFVLAGIFFFFLQKYTGACHGRRLDKKTSRRVIPSELDMLPRNEFNRYDGNPKGLIVDENGLDVIYWRKLEGLHPNDMFSKDVLHEHNGEGEEEEEDEVGFHGRRGRKSGPIQEIPLLGEKYFNSSGRIFSQGEGEDERGHGAKAVTTPKAEKPSSSNPLKLPSSASALPPPPPPPPANPAKKNPPPPPPPIPVKNGSQVPPPPPHSRASSTSLKPPPARNPKDLTTAAETSSGEKSSGQTKMKPLHWDKVTTNVDHSMVWHKISNGSFSFDGDLMEALFGVAANNRKPLGRNKDSSNKGNTNSGSPAQVFILDPHKSQNTTIVLRSLALSRQEILDALLEGGSLNVETLEKLTKIAPTKEEETHILEFSGNPIKLADAESFLFHILKAVPSAFTRLDALLFRSNYDDEILQVKESIQTLESACKELRGQGLFLKLLEAVLKAGNRMNAGTDRGDAQGFNLTALRKLSDVKSTDGKTTLLHFVVEEVVRSEGKRCMINRNHSLNRNNSRSSNKSVESAGAKEEREREYVKLGLPVVGGLSVEFSNVKKAAGIDYNSLDKVCPALKSRVTEIRQFLGRSSMRDGGGFLRDMKRFLDAAEEELKVVEDEQTTVMELVKRTTRFYRSGAKGEGAPPLQLFEIIKDFLEMVDQACVDIARNQQKKKVANAESSSSPKRIPVKFQNWPAHFLWEKSSSRTSSSSDSDGDGL</sequence>
<feature type="compositionally biased region" description="Low complexity" evidence="4">
    <location>
        <begin position="234"/>
        <end position="248"/>
    </location>
</feature>
<dbReference type="Proteomes" id="UP001141806">
    <property type="component" value="Unassembled WGS sequence"/>
</dbReference>
<feature type="transmembrane region" description="Helical" evidence="5">
    <location>
        <begin position="9"/>
        <end position="29"/>
    </location>
</feature>
<dbReference type="InterPro" id="IPR015425">
    <property type="entry name" value="FH2_Formin"/>
</dbReference>
<evidence type="ECO:0000259" key="6">
    <source>
        <dbReference type="PROSITE" id="PS51444"/>
    </source>
</evidence>
<dbReference type="PROSITE" id="PS51444">
    <property type="entry name" value="FH2"/>
    <property type="match status" value="1"/>
</dbReference>
<dbReference type="EMBL" id="JAMYWD010000004">
    <property type="protein sequence ID" value="KAJ4973765.1"/>
    <property type="molecule type" value="Genomic_DNA"/>
</dbReference>
<evidence type="ECO:0000256" key="2">
    <source>
        <dbReference type="RuleBase" id="RU361260"/>
    </source>
</evidence>
<accession>A0A9Q0QVM5</accession>
<feature type="region of interest" description="Disordered" evidence="4">
    <location>
        <begin position="367"/>
        <end position="389"/>
    </location>
</feature>
<dbReference type="SUPFAM" id="SSF101447">
    <property type="entry name" value="Formin homology 2 domain (FH2 domain)"/>
    <property type="match status" value="1"/>
</dbReference>
<dbReference type="Pfam" id="PF02181">
    <property type="entry name" value="FH2"/>
    <property type="match status" value="1"/>
</dbReference>
<evidence type="ECO:0000256" key="5">
    <source>
        <dbReference type="SAM" id="Phobius"/>
    </source>
</evidence>
<evidence type="ECO:0000256" key="1">
    <source>
        <dbReference type="ARBA" id="ARBA00025793"/>
    </source>
</evidence>
<keyword evidence="3" id="KW-0175">Coiled coil</keyword>